<evidence type="ECO:0000256" key="6">
    <source>
        <dbReference type="ARBA" id="ARBA00022747"/>
    </source>
</evidence>
<comment type="similarity">
    <text evidence="1">Belongs to the N(4)/N(6)-methyltransferase family. N(4) subfamily.</text>
</comment>
<dbReference type="InterPro" id="IPR029063">
    <property type="entry name" value="SAM-dependent_MTases_sf"/>
</dbReference>
<name>A0A978AAJ2_9CAUD</name>
<feature type="domain" description="DNA methylase N-4/N-6" evidence="9">
    <location>
        <begin position="27"/>
        <end position="231"/>
    </location>
</feature>
<dbReference type="EC" id="2.1.1.113" evidence="2"/>
<dbReference type="InterPro" id="IPR001091">
    <property type="entry name" value="RM_Methyltransferase"/>
</dbReference>
<reference evidence="10" key="1">
    <citation type="submission" date="2022-09" db="EMBL/GenBank/DDBJ databases">
        <title>Characteristics of the novel Enterococcus vB_Efa29212_2e and vB_Efa29212_3e bacteriophages.</title>
        <authorList>
            <person name="Lach J."/>
            <person name="Moryl M."/>
        </authorList>
    </citation>
    <scope>NUCLEOTIDE SEQUENCE</scope>
</reference>
<evidence type="ECO:0000256" key="1">
    <source>
        <dbReference type="ARBA" id="ARBA00010203"/>
    </source>
</evidence>
<evidence type="ECO:0000256" key="8">
    <source>
        <dbReference type="ARBA" id="ARBA00049120"/>
    </source>
</evidence>
<dbReference type="GO" id="GO:0032259">
    <property type="term" value="P:methylation"/>
    <property type="evidence" value="ECO:0007669"/>
    <property type="project" value="UniProtKB-KW"/>
</dbReference>
<dbReference type="InterPro" id="IPR002941">
    <property type="entry name" value="DNA_methylase_N4/N6"/>
</dbReference>
<dbReference type="Gene3D" id="3.40.50.150">
    <property type="entry name" value="Vaccinia Virus protein VP39"/>
    <property type="match status" value="1"/>
</dbReference>
<evidence type="ECO:0000313" key="10">
    <source>
        <dbReference type="EMBL" id="UYB00658.1"/>
    </source>
</evidence>
<evidence type="ECO:0000256" key="5">
    <source>
        <dbReference type="ARBA" id="ARBA00022691"/>
    </source>
</evidence>
<keyword evidence="7" id="KW-0238">DNA-binding</keyword>
<evidence type="ECO:0000256" key="4">
    <source>
        <dbReference type="ARBA" id="ARBA00022679"/>
    </source>
</evidence>
<gene>
    <name evidence="10" type="ORF">GMNKNHGO_00031</name>
</gene>
<evidence type="ECO:0000256" key="3">
    <source>
        <dbReference type="ARBA" id="ARBA00022603"/>
    </source>
</evidence>
<protein>
    <recommendedName>
        <fullName evidence="2">site-specific DNA-methyltransferase (cytosine-N(4)-specific)</fullName>
        <ecNumber evidence="2">2.1.1.113</ecNumber>
    </recommendedName>
</protein>
<dbReference type="InterPro" id="IPR017985">
    <property type="entry name" value="MeTrfase_CN4_CS"/>
</dbReference>
<evidence type="ECO:0000256" key="7">
    <source>
        <dbReference type="ARBA" id="ARBA00023125"/>
    </source>
</evidence>
<accession>A0A978AAJ2</accession>
<sequence>MGKKLELNKIHKISWEKGFSSLDDGSIDLIITSPPYNLGGRFHTGNAVYKAYNTYNDNIPEKEYQQNQIDFLNACYDKLEENGSLFYNHKPRIKNGVCTHPLEWILQSKFILKQEIVWRNGGQNFDKIRFYPLTERVYWLVKNPKTKLYNALGLSDIWEFKNRKRHKIHKATFPIELPKSIISCFPNAKTILDPYMGVGTTAKAVIELNKQDGGNRDFLGFEIDELYINDFYKEITEDNKLIDNN</sequence>
<keyword evidence="3" id="KW-0489">Methyltransferase</keyword>
<dbReference type="EMBL" id="OP559178">
    <property type="protein sequence ID" value="UYB00658.1"/>
    <property type="molecule type" value="Genomic_DNA"/>
</dbReference>
<dbReference type="GO" id="GO:0003677">
    <property type="term" value="F:DNA binding"/>
    <property type="evidence" value="ECO:0007669"/>
    <property type="project" value="UniProtKB-KW"/>
</dbReference>
<dbReference type="PRINTS" id="PR00508">
    <property type="entry name" value="S21N4MTFRASE"/>
</dbReference>
<dbReference type="GO" id="GO:0015667">
    <property type="term" value="F:site-specific DNA-methyltransferase (cytosine-N4-specific) activity"/>
    <property type="evidence" value="ECO:0007669"/>
    <property type="project" value="UniProtKB-EC"/>
</dbReference>
<keyword evidence="4" id="KW-0808">Transferase</keyword>
<evidence type="ECO:0000259" key="9">
    <source>
        <dbReference type="Pfam" id="PF01555"/>
    </source>
</evidence>
<evidence type="ECO:0000256" key="2">
    <source>
        <dbReference type="ARBA" id="ARBA00012185"/>
    </source>
</evidence>
<keyword evidence="6" id="KW-0680">Restriction system</keyword>
<proteinExistence type="inferred from homology"/>
<dbReference type="SUPFAM" id="SSF53335">
    <property type="entry name" value="S-adenosyl-L-methionine-dependent methyltransferases"/>
    <property type="match status" value="1"/>
</dbReference>
<dbReference type="Pfam" id="PF01555">
    <property type="entry name" value="N6_N4_Mtase"/>
    <property type="match status" value="1"/>
</dbReference>
<dbReference type="GO" id="GO:0009307">
    <property type="term" value="P:DNA restriction-modification system"/>
    <property type="evidence" value="ECO:0007669"/>
    <property type="project" value="UniProtKB-KW"/>
</dbReference>
<dbReference type="GO" id="GO:0008170">
    <property type="term" value="F:N-methyltransferase activity"/>
    <property type="evidence" value="ECO:0007669"/>
    <property type="project" value="InterPro"/>
</dbReference>
<organism evidence="10">
    <name type="scientific">Enterococcus phage vB_Efa29212_3e</name>
    <dbReference type="NCBI Taxonomy" id="2982224"/>
    <lineage>
        <taxon>Viruses</taxon>
        <taxon>Duplodnaviria</taxon>
        <taxon>Heunggongvirae</taxon>
        <taxon>Uroviricota</taxon>
        <taxon>Caudoviricetes</taxon>
        <taxon>Herelleviridae</taxon>
        <taxon>Brockvirinae</taxon>
        <taxon>Kochikohdavirus</taxon>
    </lineage>
</organism>
<comment type="catalytic activity">
    <reaction evidence="8">
        <text>a 2'-deoxycytidine in DNA + S-adenosyl-L-methionine = an N(4)-methyl-2'-deoxycytidine in DNA + S-adenosyl-L-homocysteine + H(+)</text>
        <dbReference type="Rhea" id="RHEA:16857"/>
        <dbReference type="Rhea" id="RHEA-COMP:11369"/>
        <dbReference type="Rhea" id="RHEA-COMP:13674"/>
        <dbReference type="ChEBI" id="CHEBI:15378"/>
        <dbReference type="ChEBI" id="CHEBI:57856"/>
        <dbReference type="ChEBI" id="CHEBI:59789"/>
        <dbReference type="ChEBI" id="CHEBI:85452"/>
        <dbReference type="ChEBI" id="CHEBI:137933"/>
        <dbReference type="EC" id="2.1.1.113"/>
    </reaction>
</comment>
<keyword evidence="5" id="KW-0949">S-adenosyl-L-methionine</keyword>
<dbReference type="PROSITE" id="PS00093">
    <property type="entry name" value="N4_MTASE"/>
    <property type="match status" value="1"/>
</dbReference>